<comment type="caution">
    <text evidence="7">The sequence shown here is derived from an EMBL/GenBank/DDBJ whole genome shotgun (WGS) entry which is preliminary data.</text>
</comment>
<dbReference type="InterPro" id="IPR050129">
    <property type="entry name" value="Zn_alcohol_dh"/>
</dbReference>
<dbReference type="PROSITE" id="PS00059">
    <property type="entry name" value="ADH_ZINC"/>
    <property type="match status" value="1"/>
</dbReference>
<keyword evidence="2 5" id="KW-0479">Metal-binding</keyword>
<dbReference type="SMART" id="SM00829">
    <property type="entry name" value="PKS_ER"/>
    <property type="match status" value="1"/>
</dbReference>
<proteinExistence type="inferred from homology"/>
<sequence>MKALVLTEFGKDLEIMTMPDPTPEADGVVIRIEANGVCRSDWHLWMGDWDWLGLKVEFPHVLGHEFSGVVEEVGSGVSRFAVGDRVFVPHAHGCGVCEYCLSGFTNVCANVIFAGTDYWGGYGQYVAVPAADRNLVRLPDGVSFEAAAGLGCRFMTAWHGVVDQAKVQPGEWVAVHGSGGMGLSAIQIASAVGASVIAVDINDKALEMARNAGAVHTINSLDTDPVEAVRELTAGGVHVGIDALGIQQTCLNSLNSLRKRGRHLQAGLTSQDEKGAIPVPIDAIALQELSIIGCANMPIARFPDMMRMVESGTVDPAATITRRVGLEGAREVLQGMGTYSVPGITILNDWQ</sequence>
<dbReference type="RefSeq" id="WP_126121871.1">
    <property type="nucleotide sequence ID" value="NZ_RXHJ01000022.1"/>
</dbReference>
<evidence type="ECO:0000259" key="6">
    <source>
        <dbReference type="SMART" id="SM00829"/>
    </source>
</evidence>
<dbReference type="SUPFAM" id="SSF51735">
    <property type="entry name" value="NAD(P)-binding Rossmann-fold domains"/>
    <property type="match status" value="1"/>
</dbReference>
<dbReference type="CDD" id="cd08260">
    <property type="entry name" value="Zn_ADH6"/>
    <property type="match status" value="1"/>
</dbReference>
<dbReference type="InterPro" id="IPR013149">
    <property type="entry name" value="ADH-like_C"/>
</dbReference>
<keyword evidence="8" id="KW-1185">Reference proteome</keyword>
<comment type="similarity">
    <text evidence="5">Belongs to the zinc-containing alcohol dehydrogenase family.</text>
</comment>
<protein>
    <submittedName>
        <fullName evidence="7">Alcohol dehydrogenase</fullName>
    </submittedName>
</protein>
<evidence type="ECO:0000256" key="2">
    <source>
        <dbReference type="ARBA" id="ARBA00022723"/>
    </source>
</evidence>
<evidence type="ECO:0000256" key="4">
    <source>
        <dbReference type="ARBA" id="ARBA00023002"/>
    </source>
</evidence>
<evidence type="ECO:0000313" key="7">
    <source>
        <dbReference type="EMBL" id="RSZ61398.1"/>
    </source>
</evidence>
<evidence type="ECO:0000313" key="8">
    <source>
        <dbReference type="Proteomes" id="UP000274907"/>
    </source>
</evidence>
<organism evidence="7 8">
    <name type="scientific">Corynebacterium hylobatis</name>
    <dbReference type="NCBI Taxonomy" id="1859290"/>
    <lineage>
        <taxon>Bacteria</taxon>
        <taxon>Bacillati</taxon>
        <taxon>Actinomycetota</taxon>
        <taxon>Actinomycetes</taxon>
        <taxon>Mycobacteriales</taxon>
        <taxon>Corynebacteriaceae</taxon>
        <taxon>Corynebacterium</taxon>
    </lineage>
</organism>
<dbReference type="OrthoDB" id="5295340at2"/>
<dbReference type="InterPro" id="IPR013154">
    <property type="entry name" value="ADH-like_N"/>
</dbReference>
<dbReference type="Proteomes" id="UP000274907">
    <property type="component" value="Unassembled WGS sequence"/>
</dbReference>
<dbReference type="Pfam" id="PF00107">
    <property type="entry name" value="ADH_zinc_N"/>
    <property type="match status" value="1"/>
</dbReference>
<name>A0A3S0B2X3_9CORY</name>
<evidence type="ECO:0000256" key="1">
    <source>
        <dbReference type="ARBA" id="ARBA00001947"/>
    </source>
</evidence>
<dbReference type="InterPro" id="IPR036291">
    <property type="entry name" value="NAD(P)-bd_dom_sf"/>
</dbReference>
<reference evidence="7 8" key="1">
    <citation type="submission" date="2018-12" db="EMBL/GenBank/DDBJ databases">
        <title>YIM 101343 draft genome.</title>
        <authorList>
            <person name="Chen X."/>
        </authorList>
    </citation>
    <scope>NUCLEOTIDE SEQUENCE [LARGE SCALE GENOMIC DNA]</scope>
    <source>
        <strain evidence="7 8">YIM 101343</strain>
    </source>
</reference>
<comment type="cofactor">
    <cofactor evidence="1 5">
        <name>Zn(2+)</name>
        <dbReference type="ChEBI" id="CHEBI:29105"/>
    </cofactor>
</comment>
<dbReference type="InterPro" id="IPR002328">
    <property type="entry name" value="ADH_Zn_CS"/>
</dbReference>
<keyword evidence="3 5" id="KW-0862">Zinc</keyword>
<dbReference type="PANTHER" id="PTHR43401">
    <property type="entry name" value="L-THREONINE 3-DEHYDROGENASE"/>
    <property type="match status" value="1"/>
</dbReference>
<dbReference type="EMBL" id="RXHJ01000022">
    <property type="protein sequence ID" value="RSZ61398.1"/>
    <property type="molecule type" value="Genomic_DNA"/>
</dbReference>
<dbReference type="PANTHER" id="PTHR43401:SF5">
    <property type="entry name" value="ALCOHOL DEHYDROGENASE-RELATED"/>
    <property type="match status" value="1"/>
</dbReference>
<accession>A0A3S0B2X3</accession>
<evidence type="ECO:0000256" key="5">
    <source>
        <dbReference type="RuleBase" id="RU361277"/>
    </source>
</evidence>
<dbReference type="InterPro" id="IPR020843">
    <property type="entry name" value="ER"/>
</dbReference>
<dbReference type="Gene3D" id="3.90.180.10">
    <property type="entry name" value="Medium-chain alcohol dehydrogenases, catalytic domain"/>
    <property type="match status" value="1"/>
</dbReference>
<dbReference type="GO" id="GO:0008270">
    <property type="term" value="F:zinc ion binding"/>
    <property type="evidence" value="ECO:0007669"/>
    <property type="project" value="InterPro"/>
</dbReference>
<dbReference type="GO" id="GO:0016491">
    <property type="term" value="F:oxidoreductase activity"/>
    <property type="evidence" value="ECO:0007669"/>
    <property type="project" value="UniProtKB-KW"/>
</dbReference>
<dbReference type="InterPro" id="IPR011032">
    <property type="entry name" value="GroES-like_sf"/>
</dbReference>
<feature type="domain" description="Enoyl reductase (ER)" evidence="6">
    <location>
        <begin position="10"/>
        <end position="347"/>
    </location>
</feature>
<dbReference type="AlphaFoldDB" id="A0A3S0B2X3"/>
<dbReference type="SUPFAM" id="SSF50129">
    <property type="entry name" value="GroES-like"/>
    <property type="match status" value="1"/>
</dbReference>
<evidence type="ECO:0000256" key="3">
    <source>
        <dbReference type="ARBA" id="ARBA00022833"/>
    </source>
</evidence>
<keyword evidence="4" id="KW-0560">Oxidoreductase</keyword>
<gene>
    <name evidence="7" type="ORF">EAH68_13520</name>
</gene>
<dbReference type="Pfam" id="PF08240">
    <property type="entry name" value="ADH_N"/>
    <property type="match status" value="1"/>
</dbReference>